<dbReference type="AlphaFoldDB" id="A0A5C5V113"/>
<evidence type="ECO:0000313" key="1">
    <source>
        <dbReference type="EMBL" id="TWT32081.1"/>
    </source>
</evidence>
<proteinExistence type="predicted"/>
<gene>
    <name evidence="1" type="ORF">Enr8_40070</name>
</gene>
<dbReference type="RefSeq" id="WP_146434759.1">
    <property type="nucleotide sequence ID" value="NZ_SJPF01000004.1"/>
</dbReference>
<sequence length="263" mass="29738">MTKTYFDVTGQELSPNLREQLEYFDGDVSRFNKRVDRASDDEQRTDRALRAITSCMWGLTIRHFGFPYETPALAYCQKGLELAELYFNLVGPKILAAAPKVEWYTVSLRSFLLASLSNQHEVRTQFADYLVPQLQVEPMAIPEEPLHGDLLLVIASSMRSEPMNVTQQLTQLGNSRKKRPKLLLQAFHALQNDDQAKFTQSIIASTDRFVNSSACENNVLLDATAKLESVLVGLAWEKGWQDLDFPFETAARLITHRSIGIAP</sequence>
<comment type="caution">
    <text evidence="1">The sequence shown here is derived from an EMBL/GenBank/DDBJ whole genome shotgun (WGS) entry which is preliminary data.</text>
</comment>
<dbReference type="EMBL" id="SJPF01000004">
    <property type="protein sequence ID" value="TWT32081.1"/>
    <property type="molecule type" value="Genomic_DNA"/>
</dbReference>
<name>A0A5C5V113_9BACT</name>
<evidence type="ECO:0000313" key="2">
    <source>
        <dbReference type="Proteomes" id="UP000318878"/>
    </source>
</evidence>
<accession>A0A5C5V113</accession>
<protein>
    <submittedName>
        <fullName evidence="1">Uncharacterized protein</fullName>
    </submittedName>
</protein>
<reference evidence="1 2" key="1">
    <citation type="submission" date="2019-02" db="EMBL/GenBank/DDBJ databases">
        <title>Deep-cultivation of Planctomycetes and their phenomic and genomic characterization uncovers novel biology.</title>
        <authorList>
            <person name="Wiegand S."/>
            <person name="Jogler M."/>
            <person name="Boedeker C."/>
            <person name="Pinto D."/>
            <person name="Vollmers J."/>
            <person name="Rivas-Marin E."/>
            <person name="Kohn T."/>
            <person name="Peeters S.H."/>
            <person name="Heuer A."/>
            <person name="Rast P."/>
            <person name="Oberbeckmann S."/>
            <person name="Bunk B."/>
            <person name="Jeske O."/>
            <person name="Meyerdierks A."/>
            <person name="Storesund J.E."/>
            <person name="Kallscheuer N."/>
            <person name="Luecker S."/>
            <person name="Lage O.M."/>
            <person name="Pohl T."/>
            <person name="Merkel B.J."/>
            <person name="Hornburger P."/>
            <person name="Mueller R.-W."/>
            <person name="Bruemmer F."/>
            <person name="Labrenz M."/>
            <person name="Spormann A.M."/>
            <person name="Op Den Camp H."/>
            <person name="Overmann J."/>
            <person name="Amann R."/>
            <person name="Jetten M.S.M."/>
            <person name="Mascher T."/>
            <person name="Medema M.H."/>
            <person name="Devos D.P."/>
            <person name="Kaster A.-K."/>
            <person name="Ovreas L."/>
            <person name="Rohde M."/>
            <person name="Galperin M.Y."/>
            <person name="Jogler C."/>
        </authorList>
    </citation>
    <scope>NUCLEOTIDE SEQUENCE [LARGE SCALE GENOMIC DNA]</scope>
    <source>
        <strain evidence="1 2">Enr8</strain>
    </source>
</reference>
<organism evidence="1 2">
    <name type="scientific">Blastopirellula retiformator</name>
    <dbReference type="NCBI Taxonomy" id="2527970"/>
    <lineage>
        <taxon>Bacteria</taxon>
        <taxon>Pseudomonadati</taxon>
        <taxon>Planctomycetota</taxon>
        <taxon>Planctomycetia</taxon>
        <taxon>Pirellulales</taxon>
        <taxon>Pirellulaceae</taxon>
        <taxon>Blastopirellula</taxon>
    </lineage>
</organism>
<dbReference type="Proteomes" id="UP000318878">
    <property type="component" value="Unassembled WGS sequence"/>
</dbReference>
<keyword evidence="2" id="KW-1185">Reference proteome</keyword>